<organism evidence="1 2">
    <name type="scientific">Melipona quadrifasciata</name>
    <dbReference type="NCBI Taxonomy" id="166423"/>
    <lineage>
        <taxon>Eukaryota</taxon>
        <taxon>Metazoa</taxon>
        <taxon>Ecdysozoa</taxon>
        <taxon>Arthropoda</taxon>
        <taxon>Hexapoda</taxon>
        <taxon>Insecta</taxon>
        <taxon>Pterygota</taxon>
        <taxon>Neoptera</taxon>
        <taxon>Endopterygota</taxon>
        <taxon>Hymenoptera</taxon>
        <taxon>Apocrita</taxon>
        <taxon>Aculeata</taxon>
        <taxon>Apoidea</taxon>
        <taxon>Anthophila</taxon>
        <taxon>Apidae</taxon>
        <taxon>Melipona</taxon>
    </lineage>
</organism>
<reference evidence="1 2" key="1">
    <citation type="submission" date="2015-07" db="EMBL/GenBank/DDBJ databases">
        <title>The genome of Melipona quadrifasciata.</title>
        <authorList>
            <person name="Pan H."/>
            <person name="Kapheim K."/>
        </authorList>
    </citation>
    <scope>NUCLEOTIDE SEQUENCE [LARGE SCALE GENOMIC DNA]</scope>
    <source>
        <strain evidence="1">0111107301</strain>
        <tissue evidence="1">Whole body</tissue>
    </source>
</reference>
<proteinExistence type="predicted"/>
<dbReference type="Proteomes" id="UP000053105">
    <property type="component" value="Unassembled WGS sequence"/>
</dbReference>
<protein>
    <submittedName>
        <fullName evidence="1">Uncharacterized protein</fullName>
    </submittedName>
</protein>
<evidence type="ECO:0000313" key="2">
    <source>
        <dbReference type="Proteomes" id="UP000053105"/>
    </source>
</evidence>
<gene>
    <name evidence="1" type="ORF">WN51_10832</name>
</gene>
<evidence type="ECO:0000313" key="1">
    <source>
        <dbReference type="EMBL" id="KOX76976.1"/>
    </source>
</evidence>
<sequence length="54" mass="5919">MKDGYARRSEPACDRLANSGKLAAIQIAVADIPVFTQSSCASTTFQTMPREHIY</sequence>
<dbReference type="AlphaFoldDB" id="A0A0M9A5N7"/>
<name>A0A0M9A5N7_9HYME</name>
<keyword evidence="2" id="KW-1185">Reference proteome</keyword>
<dbReference type="EMBL" id="KQ435737">
    <property type="protein sequence ID" value="KOX76976.1"/>
    <property type="molecule type" value="Genomic_DNA"/>
</dbReference>
<accession>A0A0M9A5N7</accession>